<dbReference type="Pfam" id="PF01494">
    <property type="entry name" value="FAD_binding_3"/>
    <property type="match status" value="1"/>
</dbReference>
<evidence type="ECO:0000256" key="1">
    <source>
        <dbReference type="ARBA" id="ARBA00001974"/>
    </source>
</evidence>
<dbReference type="SUPFAM" id="SSF51905">
    <property type="entry name" value="FAD/NAD(P)-binding domain"/>
    <property type="match status" value="1"/>
</dbReference>
<dbReference type="Gene3D" id="3.30.9.10">
    <property type="entry name" value="D-Amino Acid Oxidase, subunit A, domain 2"/>
    <property type="match status" value="1"/>
</dbReference>
<dbReference type="PRINTS" id="PR00420">
    <property type="entry name" value="RNGMNOXGNASE"/>
</dbReference>
<dbReference type="GO" id="GO:0016709">
    <property type="term" value="F:oxidoreductase activity, acting on paired donors, with incorporation or reduction of molecular oxygen, NAD(P)H as one donor, and incorporation of one atom of oxygen"/>
    <property type="evidence" value="ECO:0007669"/>
    <property type="project" value="UniProtKB-ARBA"/>
</dbReference>
<keyword evidence="5" id="KW-0503">Monooxygenase</keyword>
<comment type="caution">
    <text evidence="5">The sequence shown here is derived from an EMBL/GenBank/DDBJ whole genome shotgun (WGS) entry which is preliminary data.</text>
</comment>
<keyword evidence="6" id="KW-1185">Reference proteome</keyword>
<accession>A0A164LV10</accession>
<evidence type="ECO:0000256" key="2">
    <source>
        <dbReference type="ARBA" id="ARBA00022630"/>
    </source>
</evidence>
<dbReference type="InterPro" id="IPR002938">
    <property type="entry name" value="FAD-bd"/>
</dbReference>
<dbReference type="Proteomes" id="UP000076512">
    <property type="component" value="Unassembled WGS sequence"/>
</dbReference>
<keyword evidence="3" id="KW-0274">FAD</keyword>
<dbReference type="AlphaFoldDB" id="A0A164LV10"/>
<dbReference type="Gene3D" id="3.50.50.60">
    <property type="entry name" value="FAD/NAD(P)-binding domain"/>
    <property type="match status" value="1"/>
</dbReference>
<protein>
    <submittedName>
        <fullName evidence="5">Monooxygenase</fullName>
    </submittedName>
</protein>
<sequence length="542" mass="58292">MTEKASDCDVPVLIVGGGVTGLSAALFLARQGVRPLLVERHPSTAVQPQARAFNPRTIEIYRALGLEDEIRGRASFLADLPEMLGARTLAGEERFRVNVLDQVRPSATVSPTDWVMIDQDELERIVAEHAGRAGAEIRFGAELISFAEEADGVTALIRPIDGGGEYRVRARYLIAADGNRAGIRERLGVGTSGPVSDALLNVVGFTFDADLGPVLRGRRFLLAYFDEPVVGTTLVPMRQSGRWSMGLPLRAEDGETLADFTEERCVEIVRRAIGVPDLDVTLLQAYPWSPEKVVGTRIGAWVADRYRVGRVFFAGDAAHVVPPSGSFGASTGIADAHNLAWKLAAVLADSAGEPLLDSYEAERRPVARVTLDQSMQRLAGRHRGSGDDAVTIDDVTMIFGYRYDSAAVLTEPPAPEAPVVDPSSAGGRPGLRAPHVWLSRAGERVSTIDLFDGAWTLLVAPGGGEWAAAAEKAAVAADIELRIHRVGTDLKDVDGRWNEAYGVTDAGATLVRPDGFVAWRAAGRTAEPEDDLRRVLARLLAR</sequence>
<dbReference type="PANTHER" id="PTHR43004">
    <property type="entry name" value="TRK SYSTEM POTASSIUM UPTAKE PROTEIN"/>
    <property type="match status" value="1"/>
</dbReference>
<evidence type="ECO:0000313" key="5">
    <source>
        <dbReference type="EMBL" id="KZM72770.1"/>
    </source>
</evidence>
<proteinExistence type="predicted"/>
<comment type="cofactor">
    <cofactor evidence="1">
        <name>FAD</name>
        <dbReference type="ChEBI" id="CHEBI:57692"/>
    </cofactor>
</comment>
<dbReference type="Gene3D" id="3.40.30.120">
    <property type="match status" value="1"/>
</dbReference>
<evidence type="ECO:0000256" key="3">
    <source>
        <dbReference type="ARBA" id="ARBA00022827"/>
    </source>
</evidence>
<organism evidence="5 6">
    <name type="scientific">Nocardia terpenica</name>
    <dbReference type="NCBI Taxonomy" id="455432"/>
    <lineage>
        <taxon>Bacteria</taxon>
        <taxon>Bacillati</taxon>
        <taxon>Actinomycetota</taxon>
        <taxon>Actinomycetes</taxon>
        <taxon>Mycobacteriales</taxon>
        <taxon>Nocardiaceae</taxon>
        <taxon>Nocardia</taxon>
    </lineage>
</organism>
<dbReference type="GO" id="GO:0071949">
    <property type="term" value="F:FAD binding"/>
    <property type="evidence" value="ECO:0007669"/>
    <property type="project" value="InterPro"/>
</dbReference>
<dbReference type="Pfam" id="PF21274">
    <property type="entry name" value="Rng_hyd_C"/>
    <property type="match status" value="1"/>
</dbReference>
<evidence type="ECO:0000313" key="6">
    <source>
        <dbReference type="Proteomes" id="UP000076512"/>
    </source>
</evidence>
<reference evidence="5 6" key="1">
    <citation type="submission" date="2016-04" db="EMBL/GenBank/DDBJ databases">
        <authorList>
            <person name="Evans L.H."/>
            <person name="Alamgir A."/>
            <person name="Owens N."/>
            <person name="Weber N.D."/>
            <person name="Virtaneva K."/>
            <person name="Barbian K."/>
            <person name="Babar A."/>
            <person name="Rosenke K."/>
        </authorList>
    </citation>
    <scope>NUCLEOTIDE SEQUENCE [LARGE SCALE GENOMIC DNA]</scope>
    <source>
        <strain evidence="5 6">IFM 0406</strain>
    </source>
</reference>
<dbReference type="EMBL" id="LWGR01000007">
    <property type="protein sequence ID" value="KZM72770.1"/>
    <property type="molecule type" value="Genomic_DNA"/>
</dbReference>
<name>A0A164LV10_9NOCA</name>
<dbReference type="InterPro" id="IPR050641">
    <property type="entry name" value="RIFMO-like"/>
</dbReference>
<dbReference type="STRING" id="455432.AWN90_28785"/>
<keyword evidence="5" id="KW-0560">Oxidoreductase</keyword>
<dbReference type="InterPro" id="IPR036188">
    <property type="entry name" value="FAD/NAD-bd_sf"/>
</dbReference>
<gene>
    <name evidence="5" type="ORF">AWN90_28785</name>
</gene>
<evidence type="ECO:0000259" key="4">
    <source>
        <dbReference type="Pfam" id="PF01494"/>
    </source>
</evidence>
<dbReference type="PANTHER" id="PTHR43004:SF19">
    <property type="entry name" value="BINDING MONOOXYGENASE, PUTATIVE (JCVI)-RELATED"/>
    <property type="match status" value="1"/>
</dbReference>
<dbReference type="RefSeq" id="WP_067588963.1">
    <property type="nucleotide sequence ID" value="NZ_JABMCZ010000005.1"/>
</dbReference>
<keyword evidence="2" id="KW-0285">Flavoprotein</keyword>
<feature type="domain" description="FAD-binding" evidence="4">
    <location>
        <begin position="9"/>
        <end position="373"/>
    </location>
</feature>
<dbReference type="OrthoDB" id="8670884at2"/>